<evidence type="ECO:0000313" key="9">
    <source>
        <dbReference type="Proteomes" id="UP000236655"/>
    </source>
</evidence>
<comment type="catalytic activity">
    <reaction evidence="1">
        <text>2-dehydro-3-deoxy-6-phospho-D-gluconate = D-glyceraldehyde 3-phosphate + pyruvate</text>
        <dbReference type="Rhea" id="RHEA:17089"/>
        <dbReference type="ChEBI" id="CHEBI:15361"/>
        <dbReference type="ChEBI" id="CHEBI:57569"/>
        <dbReference type="ChEBI" id="CHEBI:59776"/>
        <dbReference type="EC" id="4.1.2.14"/>
    </reaction>
</comment>
<evidence type="ECO:0000256" key="5">
    <source>
        <dbReference type="ARBA" id="ARBA00013063"/>
    </source>
</evidence>
<evidence type="ECO:0000256" key="6">
    <source>
        <dbReference type="ARBA" id="ARBA00023239"/>
    </source>
</evidence>
<dbReference type="AlphaFoldDB" id="A0A2I7N6U0"/>
<comment type="similarity">
    <text evidence="3">Belongs to the KHG/KDPG aldolase family.</text>
</comment>
<keyword evidence="6" id="KW-0456">Lyase</keyword>
<dbReference type="OrthoDB" id="9805177at2"/>
<dbReference type="Proteomes" id="UP000236655">
    <property type="component" value="Chromosome"/>
</dbReference>
<dbReference type="InterPro" id="IPR013785">
    <property type="entry name" value="Aldolase_TIM"/>
</dbReference>
<name>A0A2I7N6U0_9NEIS</name>
<organism evidence="8 9">
    <name type="scientific">Aquella oligotrophica</name>
    <dbReference type="NCBI Taxonomy" id="2067065"/>
    <lineage>
        <taxon>Bacteria</taxon>
        <taxon>Pseudomonadati</taxon>
        <taxon>Pseudomonadota</taxon>
        <taxon>Betaproteobacteria</taxon>
        <taxon>Neisseriales</taxon>
        <taxon>Neisseriaceae</taxon>
        <taxon>Aquella</taxon>
    </lineage>
</organism>
<comment type="subunit">
    <text evidence="4">Homotrimer.</text>
</comment>
<proteinExistence type="inferred from homology"/>
<dbReference type="InterPro" id="IPR031337">
    <property type="entry name" value="KDPG/KHG_AS_1"/>
</dbReference>
<dbReference type="Gene3D" id="3.20.20.70">
    <property type="entry name" value="Aldolase class I"/>
    <property type="match status" value="1"/>
</dbReference>
<reference evidence="9" key="1">
    <citation type="submission" date="2017-11" db="EMBL/GenBank/DDBJ databases">
        <authorList>
            <person name="Chan K.G."/>
            <person name="Lee L.S."/>
        </authorList>
    </citation>
    <scope>NUCLEOTIDE SEQUENCE [LARGE SCALE GENOMIC DNA]</scope>
    <source>
        <strain evidence="9">DSM 100970</strain>
    </source>
</reference>
<dbReference type="PANTHER" id="PTHR30246">
    <property type="entry name" value="2-KETO-3-DEOXY-6-PHOSPHOGLUCONATE ALDOLASE"/>
    <property type="match status" value="1"/>
</dbReference>
<dbReference type="EC" id="4.1.2.14" evidence="5"/>
<dbReference type="PANTHER" id="PTHR30246:SF1">
    <property type="entry name" value="2-DEHYDRO-3-DEOXY-6-PHOSPHOGALACTONATE ALDOLASE-RELATED"/>
    <property type="match status" value="1"/>
</dbReference>
<dbReference type="Pfam" id="PF01081">
    <property type="entry name" value="Aldolase"/>
    <property type="match status" value="1"/>
</dbReference>
<dbReference type="EMBL" id="CP024847">
    <property type="protein sequence ID" value="AUR52183.1"/>
    <property type="molecule type" value="Genomic_DNA"/>
</dbReference>
<accession>A0A2I7N6U0</accession>
<evidence type="ECO:0000256" key="1">
    <source>
        <dbReference type="ARBA" id="ARBA00000654"/>
    </source>
</evidence>
<sequence>MRTVEQIFAVNKIVPVVVINDVEAAVPLAETLLESGINAIEITLRTPNALEIIELLVKKVPQIVVGAGTVRTSADFFNACVSGAKLIFSPGTTEELLAASRSRYSDIRFIPGVVTPSHVMECASRG</sequence>
<evidence type="ECO:0000313" key="8">
    <source>
        <dbReference type="EMBL" id="AUR52183.1"/>
    </source>
</evidence>
<protein>
    <recommendedName>
        <fullName evidence="5">2-dehydro-3-deoxy-phosphogluconate aldolase</fullName>
        <ecNumber evidence="5">4.1.2.14</ecNumber>
    </recommendedName>
</protein>
<dbReference type="PROSITE" id="PS00159">
    <property type="entry name" value="ALDOLASE_KDPG_KHG_1"/>
    <property type="match status" value="1"/>
</dbReference>
<gene>
    <name evidence="8" type="ORF">CUN60_07690</name>
</gene>
<keyword evidence="7" id="KW-0119">Carbohydrate metabolism</keyword>
<keyword evidence="9" id="KW-1185">Reference proteome</keyword>
<comment type="pathway">
    <text evidence="2">Carbohydrate acid metabolism; 2-dehydro-3-deoxy-D-gluconate degradation; D-glyceraldehyde 3-phosphate and pyruvate from 2-dehydro-3-deoxy-D-gluconate: step 2/2.</text>
</comment>
<evidence type="ECO:0000256" key="2">
    <source>
        <dbReference type="ARBA" id="ARBA00004736"/>
    </source>
</evidence>
<dbReference type="InterPro" id="IPR000887">
    <property type="entry name" value="Aldlse_KDPG_KHG"/>
</dbReference>
<dbReference type="RefSeq" id="WP_102951479.1">
    <property type="nucleotide sequence ID" value="NZ_CP024847.1"/>
</dbReference>
<dbReference type="SUPFAM" id="SSF51569">
    <property type="entry name" value="Aldolase"/>
    <property type="match status" value="1"/>
</dbReference>
<evidence type="ECO:0000256" key="7">
    <source>
        <dbReference type="ARBA" id="ARBA00023277"/>
    </source>
</evidence>
<evidence type="ECO:0000256" key="4">
    <source>
        <dbReference type="ARBA" id="ARBA00011233"/>
    </source>
</evidence>
<dbReference type="GO" id="GO:0008675">
    <property type="term" value="F:2-dehydro-3-deoxy-phosphogluconate aldolase activity"/>
    <property type="evidence" value="ECO:0007669"/>
    <property type="project" value="UniProtKB-EC"/>
</dbReference>
<evidence type="ECO:0000256" key="3">
    <source>
        <dbReference type="ARBA" id="ARBA00006906"/>
    </source>
</evidence>
<dbReference type="CDD" id="cd00452">
    <property type="entry name" value="KDPG_aldolase"/>
    <property type="match status" value="1"/>
</dbReference>
<dbReference type="KEGG" id="nba:CUN60_07690"/>